<keyword evidence="2" id="KW-1185">Reference proteome</keyword>
<dbReference type="RefSeq" id="WP_158510206.1">
    <property type="nucleotide sequence ID" value="NZ_BJMC01000009.1"/>
</dbReference>
<dbReference type="Proteomes" id="UP000030300">
    <property type="component" value="Chromosome"/>
</dbReference>
<dbReference type="HOGENOM" id="CLU_3101465_0_0_11"/>
<evidence type="ECO:0000313" key="1">
    <source>
        <dbReference type="EMBL" id="AJR18473.1"/>
    </source>
</evidence>
<dbReference type="EMBL" id="CP009896">
    <property type="protein sequence ID" value="AJR18473.1"/>
    <property type="molecule type" value="Genomic_DNA"/>
</dbReference>
<gene>
    <name evidence="1" type="ORF">KR76_00104</name>
</gene>
<dbReference type="AlphaFoldDB" id="A0A0C5WYT6"/>
<name>A0A0C5WYT6_NOCSI</name>
<protein>
    <submittedName>
        <fullName evidence="1">Uncharacterized protein</fullName>
    </submittedName>
</protein>
<organism evidence="1 2">
    <name type="scientific">Nocardioides simplex</name>
    <name type="common">Arthrobacter simplex</name>
    <dbReference type="NCBI Taxonomy" id="2045"/>
    <lineage>
        <taxon>Bacteria</taxon>
        <taxon>Bacillati</taxon>
        <taxon>Actinomycetota</taxon>
        <taxon>Actinomycetes</taxon>
        <taxon>Propionibacteriales</taxon>
        <taxon>Nocardioidaceae</taxon>
        <taxon>Pimelobacter</taxon>
    </lineage>
</organism>
<dbReference type="GeneID" id="96612840"/>
<reference evidence="1 2" key="1">
    <citation type="journal article" date="2015" name="Genome Announc.">
        <title>Complete Genome Sequence of Steroid-Transforming Nocardioides simplex VKM Ac-2033D.</title>
        <authorList>
            <person name="Shtratnikova V.Y."/>
            <person name="Schelkunov M.I."/>
            <person name="Pekov Y.A."/>
            <person name="Fokina V.V."/>
            <person name="Logacheva M.D."/>
            <person name="Sokolov S.L."/>
            <person name="Bragin E.Y."/>
            <person name="Ashapkin V.V."/>
            <person name="Donova M.V."/>
        </authorList>
    </citation>
    <scope>NUCLEOTIDE SEQUENCE [LARGE SCALE GENOMIC DNA]</scope>
    <source>
        <strain evidence="1 2">VKM Ac-2033D</strain>
    </source>
</reference>
<proteinExistence type="predicted"/>
<dbReference type="KEGG" id="psim:KR76_00104"/>
<accession>A0A0C5WYT6</accession>
<evidence type="ECO:0000313" key="2">
    <source>
        <dbReference type="Proteomes" id="UP000030300"/>
    </source>
</evidence>
<sequence>MQIRIAHRLKTDDTTEPTIATLDTEDYDAGLAELKAALPEAHVLLWINVDR</sequence>